<feature type="transmembrane region" description="Helical" evidence="6">
    <location>
        <begin position="270"/>
        <end position="290"/>
    </location>
</feature>
<feature type="transmembrane region" description="Helical" evidence="6">
    <location>
        <begin position="152"/>
        <end position="171"/>
    </location>
</feature>
<feature type="transmembrane region" description="Helical" evidence="6">
    <location>
        <begin position="183"/>
        <end position="204"/>
    </location>
</feature>
<evidence type="ECO:0000256" key="3">
    <source>
        <dbReference type="ARBA" id="ARBA00022692"/>
    </source>
</evidence>
<dbReference type="InterPro" id="IPR037185">
    <property type="entry name" value="EmrE-like"/>
</dbReference>
<evidence type="ECO:0000259" key="7">
    <source>
        <dbReference type="Pfam" id="PF00892"/>
    </source>
</evidence>
<feature type="transmembrane region" description="Helical" evidence="6">
    <location>
        <begin position="246"/>
        <end position="264"/>
    </location>
</feature>
<feature type="transmembrane region" description="Helical" evidence="6">
    <location>
        <begin position="71"/>
        <end position="90"/>
    </location>
</feature>
<organism evidence="8 9">
    <name type="scientific">Pelomonas baiyunensis</name>
    <dbReference type="NCBI Taxonomy" id="3299026"/>
    <lineage>
        <taxon>Bacteria</taxon>
        <taxon>Pseudomonadati</taxon>
        <taxon>Pseudomonadota</taxon>
        <taxon>Betaproteobacteria</taxon>
        <taxon>Burkholderiales</taxon>
        <taxon>Sphaerotilaceae</taxon>
        <taxon>Roseateles</taxon>
    </lineage>
</organism>
<feature type="transmembrane region" description="Helical" evidence="6">
    <location>
        <begin position="31"/>
        <end position="51"/>
    </location>
</feature>
<evidence type="ECO:0000256" key="2">
    <source>
        <dbReference type="ARBA" id="ARBA00022475"/>
    </source>
</evidence>
<feature type="transmembrane region" description="Helical" evidence="6">
    <location>
        <begin position="216"/>
        <end position="234"/>
    </location>
</feature>
<dbReference type="EMBL" id="JBIGIB010000002">
    <property type="protein sequence ID" value="MFG6466716.1"/>
    <property type="molecule type" value="Genomic_DNA"/>
</dbReference>
<feature type="domain" description="EamA" evidence="7">
    <location>
        <begin position="152"/>
        <end position="287"/>
    </location>
</feature>
<dbReference type="PANTHER" id="PTHR42920:SF5">
    <property type="entry name" value="EAMA DOMAIN-CONTAINING PROTEIN"/>
    <property type="match status" value="1"/>
</dbReference>
<accession>A0ABW7GXK9</accession>
<evidence type="ECO:0000256" key="6">
    <source>
        <dbReference type="SAM" id="Phobius"/>
    </source>
</evidence>
<dbReference type="PANTHER" id="PTHR42920">
    <property type="entry name" value="OS03G0707200 PROTEIN-RELATED"/>
    <property type="match status" value="1"/>
</dbReference>
<proteinExistence type="predicted"/>
<sequence>MHPIPWRAYGLLAASTSLVGSYVGLSKLLVAAFPVFLLAGLRFGMAALLMLPWLKKPAHEAPLDARSRLLLFLESFLGNFLFSICMLFGLRQSSAVVAGVIMAGIPAAVALLSWAVLRERLSVRTLAGIACAVGGIALVATGKHGGADTTPLGALLLLAAVFCEACYVVIGKKLTAGLGPKRISALINLWGLVLVTPLALWQGFSFDFSGPRWQDWGLLGYYAATASVITVWLWMAGLRGLPAAQAGVFMVFLPVSTACIGLLLGEGLSALQAMAYGLALLGVLLATWPARAAQR</sequence>
<dbReference type="RefSeq" id="WP_394383634.1">
    <property type="nucleotide sequence ID" value="NZ_JBIGIB010000002.1"/>
</dbReference>
<evidence type="ECO:0000256" key="1">
    <source>
        <dbReference type="ARBA" id="ARBA00004651"/>
    </source>
</evidence>
<feature type="transmembrane region" description="Helical" evidence="6">
    <location>
        <begin position="96"/>
        <end position="116"/>
    </location>
</feature>
<evidence type="ECO:0000313" key="8">
    <source>
        <dbReference type="EMBL" id="MFG6466716.1"/>
    </source>
</evidence>
<keyword evidence="2" id="KW-1003">Cell membrane</keyword>
<reference evidence="8 9" key="1">
    <citation type="submission" date="2024-08" db="EMBL/GenBank/DDBJ databases">
        <authorList>
            <person name="Lu H."/>
        </authorList>
    </citation>
    <scope>NUCLEOTIDE SEQUENCE [LARGE SCALE GENOMIC DNA]</scope>
    <source>
        <strain evidence="8 9">BYS87W</strain>
    </source>
</reference>
<comment type="subcellular location">
    <subcellularLocation>
        <location evidence="1">Cell membrane</location>
        <topology evidence="1">Multi-pass membrane protein</topology>
    </subcellularLocation>
</comment>
<evidence type="ECO:0000256" key="5">
    <source>
        <dbReference type="ARBA" id="ARBA00023136"/>
    </source>
</evidence>
<dbReference type="Gene3D" id="1.10.3730.20">
    <property type="match status" value="1"/>
</dbReference>
<keyword evidence="3 6" id="KW-0812">Transmembrane</keyword>
<keyword evidence="4 6" id="KW-1133">Transmembrane helix</keyword>
<protein>
    <submittedName>
        <fullName evidence="8">DMT family transporter</fullName>
    </submittedName>
</protein>
<keyword evidence="5 6" id="KW-0472">Membrane</keyword>
<evidence type="ECO:0000256" key="4">
    <source>
        <dbReference type="ARBA" id="ARBA00022989"/>
    </source>
</evidence>
<dbReference type="InterPro" id="IPR051258">
    <property type="entry name" value="Diverse_Substrate_Transporter"/>
</dbReference>
<feature type="transmembrane region" description="Helical" evidence="6">
    <location>
        <begin position="123"/>
        <end position="140"/>
    </location>
</feature>
<dbReference type="InterPro" id="IPR000620">
    <property type="entry name" value="EamA_dom"/>
</dbReference>
<gene>
    <name evidence="8" type="ORF">ACG01O_08875</name>
</gene>
<comment type="caution">
    <text evidence="8">The sequence shown here is derived from an EMBL/GenBank/DDBJ whole genome shotgun (WGS) entry which is preliminary data.</text>
</comment>
<dbReference type="SUPFAM" id="SSF103481">
    <property type="entry name" value="Multidrug resistance efflux transporter EmrE"/>
    <property type="match status" value="2"/>
</dbReference>
<name>A0ABW7GXK9_9BURK</name>
<dbReference type="Proteomes" id="UP001606303">
    <property type="component" value="Unassembled WGS sequence"/>
</dbReference>
<feature type="domain" description="EamA" evidence="7">
    <location>
        <begin position="10"/>
        <end position="140"/>
    </location>
</feature>
<evidence type="ECO:0000313" key="9">
    <source>
        <dbReference type="Proteomes" id="UP001606303"/>
    </source>
</evidence>
<dbReference type="Pfam" id="PF00892">
    <property type="entry name" value="EamA"/>
    <property type="match status" value="2"/>
</dbReference>
<keyword evidence="9" id="KW-1185">Reference proteome</keyword>